<dbReference type="EMBL" id="GG684654">
    <property type="protein sequence ID" value="EER00896.1"/>
    <property type="molecule type" value="Genomic_DNA"/>
</dbReference>
<feature type="non-terminal residue" evidence="1">
    <location>
        <position position="54"/>
    </location>
</feature>
<name>C5LR11_PERM5</name>
<dbReference type="GeneID" id="9044086"/>
<dbReference type="AlphaFoldDB" id="C5LR11"/>
<keyword evidence="2" id="KW-1185">Reference proteome</keyword>
<reference evidence="1 2" key="1">
    <citation type="submission" date="2008-07" db="EMBL/GenBank/DDBJ databases">
        <authorList>
            <person name="El-Sayed N."/>
            <person name="Caler E."/>
            <person name="Inman J."/>
            <person name="Amedeo P."/>
            <person name="Hass B."/>
            <person name="Wortman J."/>
        </authorList>
    </citation>
    <scope>NUCLEOTIDE SEQUENCE [LARGE SCALE GENOMIC DNA]</scope>
    <source>
        <strain evidence="2">ATCC 50983 / TXsc</strain>
    </source>
</reference>
<protein>
    <submittedName>
        <fullName evidence="1">Uncharacterized protein</fullName>
    </submittedName>
</protein>
<dbReference type="Proteomes" id="UP000007800">
    <property type="component" value="Unassembled WGS sequence"/>
</dbReference>
<dbReference type="RefSeq" id="XP_002768178.1">
    <property type="nucleotide sequence ID" value="XM_002768132.1"/>
</dbReference>
<evidence type="ECO:0000313" key="2">
    <source>
        <dbReference type="Proteomes" id="UP000007800"/>
    </source>
</evidence>
<dbReference type="InParanoid" id="C5LR11"/>
<gene>
    <name evidence="1" type="ORF">Pmar_PMAR002966</name>
</gene>
<accession>C5LR11</accession>
<sequence>MLSTTGFTGRAIPGALTAATRALQARFIAVSAEATPNPSAMIFTLEGGKPVLGK</sequence>
<evidence type="ECO:0000313" key="1">
    <source>
        <dbReference type="EMBL" id="EER00896.1"/>
    </source>
</evidence>
<proteinExistence type="predicted"/>
<organism evidence="2">
    <name type="scientific">Perkinsus marinus (strain ATCC 50983 / TXsc)</name>
    <dbReference type="NCBI Taxonomy" id="423536"/>
    <lineage>
        <taxon>Eukaryota</taxon>
        <taxon>Sar</taxon>
        <taxon>Alveolata</taxon>
        <taxon>Perkinsozoa</taxon>
        <taxon>Perkinsea</taxon>
        <taxon>Perkinsida</taxon>
        <taxon>Perkinsidae</taxon>
        <taxon>Perkinsus</taxon>
    </lineage>
</organism>